<proteinExistence type="predicted"/>
<dbReference type="InterPro" id="IPR043132">
    <property type="entry name" value="BCAT-like_C"/>
</dbReference>
<dbReference type="Pfam" id="PF01063">
    <property type="entry name" value="Aminotran_4"/>
    <property type="match status" value="1"/>
</dbReference>
<dbReference type="InterPro" id="IPR036038">
    <property type="entry name" value="Aminotransferase-like"/>
</dbReference>
<dbReference type="AlphaFoldDB" id="A0A9P6RSI9"/>
<accession>A0A9P6RSI9</accession>
<protein>
    <submittedName>
        <fullName evidence="1">Uncharacterized protein</fullName>
    </submittedName>
</protein>
<sequence length="297" mass="32730">MRTFDKIGIMDFTSHTTRLATSLQQMRFPPPALPLTGEQGESEDVAATAGLASLRSPESMKIAATDLIRSGLKFYFKQFEDSLASGELICSAGTTGEAKVTVKEPTLVAHFEPLKTPKAPTCKVEVLGSPRKHATTKDSQWVRDRKEIEVLMAEDSNEALLVDENTQDVYEGVSSNFFALDRKRGTLLTAPIGSVLQGTIQKVIINVCQAQNIPVEYTFPNLNHIQSWEGAFISSTSRLVLPIDKLVLADGSVKEFTESPTLELIRREVLKECQRHVENLLLAQDVKLDQTVLDSLG</sequence>
<dbReference type="OrthoDB" id="59470at2759"/>
<dbReference type="PANTHER" id="PTHR47703">
    <property type="entry name" value="D-AMINOACID AMINOTRANSFERASE-LIKE PLP-DEPENDENT ENZYMES SUPERFAMILY PROTEIN"/>
    <property type="match status" value="1"/>
</dbReference>
<dbReference type="EMBL" id="JAAAIP010000102">
    <property type="protein sequence ID" value="KAG0325763.1"/>
    <property type="molecule type" value="Genomic_DNA"/>
</dbReference>
<name>A0A9P6RSI9_9FUNG</name>
<organism evidence="1 2">
    <name type="scientific">Dissophora globulifera</name>
    <dbReference type="NCBI Taxonomy" id="979702"/>
    <lineage>
        <taxon>Eukaryota</taxon>
        <taxon>Fungi</taxon>
        <taxon>Fungi incertae sedis</taxon>
        <taxon>Mucoromycota</taxon>
        <taxon>Mortierellomycotina</taxon>
        <taxon>Mortierellomycetes</taxon>
        <taxon>Mortierellales</taxon>
        <taxon>Mortierellaceae</taxon>
        <taxon>Dissophora</taxon>
    </lineage>
</organism>
<keyword evidence="2" id="KW-1185">Reference proteome</keyword>
<dbReference type="GO" id="GO:0003824">
    <property type="term" value="F:catalytic activity"/>
    <property type="evidence" value="ECO:0007669"/>
    <property type="project" value="InterPro"/>
</dbReference>
<dbReference type="Gene3D" id="3.20.10.10">
    <property type="entry name" value="D-amino Acid Aminotransferase, subunit A, domain 2"/>
    <property type="match status" value="1"/>
</dbReference>
<comment type="caution">
    <text evidence="1">The sequence shown here is derived from an EMBL/GenBank/DDBJ whole genome shotgun (WGS) entry which is preliminary data.</text>
</comment>
<evidence type="ECO:0000313" key="2">
    <source>
        <dbReference type="Proteomes" id="UP000738325"/>
    </source>
</evidence>
<dbReference type="PANTHER" id="PTHR47703:SF2">
    <property type="entry name" value="D-AMINOACID AMINOTRANSFERASE-LIKE PLP-DEPENDENT ENZYMES SUPERFAMILY PROTEIN"/>
    <property type="match status" value="1"/>
</dbReference>
<dbReference type="InterPro" id="IPR001544">
    <property type="entry name" value="Aminotrans_IV"/>
</dbReference>
<reference evidence="1" key="1">
    <citation type="journal article" date="2020" name="Fungal Divers.">
        <title>Resolving the Mortierellaceae phylogeny through synthesis of multi-gene phylogenetics and phylogenomics.</title>
        <authorList>
            <person name="Vandepol N."/>
            <person name="Liber J."/>
            <person name="Desiro A."/>
            <person name="Na H."/>
            <person name="Kennedy M."/>
            <person name="Barry K."/>
            <person name="Grigoriev I.V."/>
            <person name="Miller A.N."/>
            <person name="O'Donnell K."/>
            <person name="Stajich J.E."/>
            <person name="Bonito G."/>
        </authorList>
    </citation>
    <scope>NUCLEOTIDE SEQUENCE</scope>
    <source>
        <strain evidence="1">REB-010B</strain>
    </source>
</reference>
<dbReference type="SUPFAM" id="SSF56752">
    <property type="entry name" value="D-aminoacid aminotransferase-like PLP-dependent enzymes"/>
    <property type="match status" value="1"/>
</dbReference>
<dbReference type="Proteomes" id="UP000738325">
    <property type="component" value="Unassembled WGS sequence"/>
</dbReference>
<evidence type="ECO:0000313" key="1">
    <source>
        <dbReference type="EMBL" id="KAG0325763.1"/>
    </source>
</evidence>
<gene>
    <name evidence="1" type="ORF">BGZ99_000208</name>
</gene>